<keyword evidence="2" id="KW-1185">Reference proteome</keyword>
<dbReference type="STRING" id="764103.G7DSB8"/>
<feature type="non-terminal residue" evidence="1">
    <location>
        <position position="86"/>
    </location>
</feature>
<comment type="caution">
    <text evidence="1">The sequence shown here is derived from an EMBL/GenBank/DDBJ whole genome shotgun (WGS) entry which is preliminary data.</text>
</comment>
<dbReference type="Proteomes" id="UP000009131">
    <property type="component" value="Unassembled WGS sequence"/>
</dbReference>
<protein>
    <submittedName>
        <fullName evidence="1">Uncharacterized protein</fullName>
    </submittedName>
</protein>
<evidence type="ECO:0000313" key="2">
    <source>
        <dbReference type="Proteomes" id="UP000009131"/>
    </source>
</evidence>
<gene>
    <name evidence="1" type="primary">Mo00119</name>
    <name evidence="1" type="ORF">E5Q_00119</name>
</gene>
<accession>G7DSB8</accession>
<proteinExistence type="predicted"/>
<dbReference type="AlphaFoldDB" id="G7DSB8"/>
<reference evidence="1 2" key="2">
    <citation type="journal article" date="2012" name="Open Biol.">
        <title>Characteristics of nucleosomes and linker DNA regions on the genome of the basidiomycete Mixia osmundae revealed by mono- and dinucleosome mapping.</title>
        <authorList>
            <person name="Nishida H."/>
            <person name="Kondo S."/>
            <person name="Matsumoto T."/>
            <person name="Suzuki Y."/>
            <person name="Yoshikawa H."/>
            <person name="Taylor T.D."/>
            <person name="Sugiyama J."/>
        </authorList>
    </citation>
    <scope>NUCLEOTIDE SEQUENCE [LARGE SCALE GENOMIC DNA]</scope>
    <source>
        <strain evidence="2">CBS 9802 / IAM 14324 / JCM 22182 / KY 12970</strain>
    </source>
</reference>
<sequence length="86" mass="9084">MLLIAQAAKNNVDLGPLVDQFNYVLGLASTATTITTAVDTAAPTCVSGAQFDVFGAILNSLKNLDVNLQIQSKLHLDDYAASLNFN</sequence>
<dbReference type="RefSeq" id="XP_014566811.1">
    <property type="nucleotide sequence ID" value="XM_014711325.1"/>
</dbReference>
<dbReference type="EMBL" id="BABT02000006">
    <property type="protein sequence ID" value="GAA93478.1"/>
    <property type="molecule type" value="Genomic_DNA"/>
</dbReference>
<evidence type="ECO:0000313" key="1">
    <source>
        <dbReference type="EMBL" id="GAA93478.1"/>
    </source>
</evidence>
<reference evidence="1 2" key="1">
    <citation type="journal article" date="2011" name="J. Gen. Appl. Microbiol.">
        <title>Draft genome sequencing of the enigmatic basidiomycete Mixia osmundae.</title>
        <authorList>
            <person name="Nishida H."/>
            <person name="Nagatsuka Y."/>
            <person name="Sugiyama J."/>
        </authorList>
    </citation>
    <scope>NUCLEOTIDE SEQUENCE [LARGE SCALE GENOMIC DNA]</scope>
    <source>
        <strain evidence="2">CBS 9802 / IAM 14324 / JCM 22182 / KY 12970</strain>
    </source>
</reference>
<dbReference type="HOGENOM" id="CLU_2503892_0_0_1"/>
<name>G7DSB8_MIXOS</name>
<organism evidence="1 2">
    <name type="scientific">Mixia osmundae (strain CBS 9802 / IAM 14324 / JCM 22182 / KY 12970)</name>
    <dbReference type="NCBI Taxonomy" id="764103"/>
    <lineage>
        <taxon>Eukaryota</taxon>
        <taxon>Fungi</taxon>
        <taxon>Dikarya</taxon>
        <taxon>Basidiomycota</taxon>
        <taxon>Pucciniomycotina</taxon>
        <taxon>Mixiomycetes</taxon>
        <taxon>Mixiales</taxon>
        <taxon>Mixiaceae</taxon>
        <taxon>Mixia</taxon>
    </lineage>
</organism>
<dbReference type="InParanoid" id="G7DSB8"/>